<keyword evidence="2" id="KW-0378">Hydrolase</keyword>
<evidence type="ECO:0000256" key="2">
    <source>
        <dbReference type="ARBA" id="ARBA00022801"/>
    </source>
</evidence>
<dbReference type="InterPro" id="IPR017575">
    <property type="entry name" value="CRISPR-assoc_helicase_Cas3"/>
</dbReference>
<dbReference type="GO" id="GO:0003676">
    <property type="term" value="F:nucleic acid binding"/>
    <property type="evidence" value="ECO:0007669"/>
    <property type="project" value="InterPro"/>
</dbReference>
<dbReference type="InterPro" id="IPR027417">
    <property type="entry name" value="P-loop_NTPase"/>
</dbReference>
<dbReference type="InterPro" id="IPR014001">
    <property type="entry name" value="Helicase_ATP-bd"/>
</dbReference>
<dbReference type="PANTHER" id="PTHR47959">
    <property type="entry name" value="ATP-DEPENDENT RNA HELICASE RHLE-RELATED"/>
    <property type="match status" value="1"/>
</dbReference>
<evidence type="ECO:0000256" key="6">
    <source>
        <dbReference type="ARBA" id="ARBA00038437"/>
    </source>
</evidence>
<evidence type="ECO:0000256" key="4">
    <source>
        <dbReference type="ARBA" id="ARBA00022840"/>
    </source>
</evidence>
<dbReference type="GO" id="GO:0005829">
    <property type="term" value="C:cytosol"/>
    <property type="evidence" value="ECO:0007669"/>
    <property type="project" value="TreeGrafter"/>
</dbReference>
<sequence>MKIQLKPLYSKLNEGVGSCPLGCEDSCRVASHLDPPEGEPCPLSSHQAQTYYQVTSGDADIIFNTSATGDGKSLSAALPALLEDDFRLMGLYPTIELVEDQTEQQKRYHQLFGLEIEDRIDRLFGAELSRRVEAARSNRFQELLLAIETQPILLASPDLLHYITHFQYRDLAYSTDLLPLSLAKFPDLWVFDEFHIFGAHQEAAVLNSMTLIRRTQQQPRRFLFTSATPKPDFIEQLKQADFNVVEVAGMYAGQETPGYRPILQPVELEFVQLKQTDALGWMKENLDRIATLLRRESKGRGLMILNSVAMARRVARQLQELLPDITVREISGRIDRLERRQTQTLLQDSEQPVLVVATSAVDVGVDFRIHLLIFESSDAATVVQRLGRLGRHPGFGAYHAYILIPDRVPWVMVRLKEELQPEWEAGEPVERKKLLEAIAYGFDSPKAFKAYRHHWGAIQGQGMFAQMSRENAKVNKSIRDRMTEDLLKVYPNTLKVAKKKWYDEFGGKDNPVGEAIQKELLRFRGSSAIQAAVWDRTRFYTYDLLRLLPYATVEICDRDTFLQAAKNCGRGAEEFPDAYIAIYLKIQDWLDDRQNLSLYCNRNSSRLQVGELSLVSRLKLVGHPQPEVATCLKGRKLLSFLVPVDRMRENSHWEISRRMRLSPLFGLYRLVDGSGQAYGCAFNQDALLLDALNWQLKQFYNCYLQSSIF</sequence>
<reference evidence="9" key="1">
    <citation type="submission" date="2020-10" db="EMBL/GenBank/DDBJ databases">
        <authorList>
            <person name="Castelo-Branco R."/>
            <person name="Eusebio N."/>
            <person name="Adriana R."/>
            <person name="Vieira A."/>
            <person name="Brugerolle De Fraissinette N."/>
            <person name="Rezende De Castro R."/>
            <person name="Schneider M.P."/>
            <person name="Vasconcelos V."/>
            <person name="Leao P.N."/>
        </authorList>
    </citation>
    <scope>NUCLEOTIDE SEQUENCE</scope>
    <source>
        <strain evidence="9">LEGE 11467</strain>
    </source>
</reference>
<evidence type="ECO:0000256" key="5">
    <source>
        <dbReference type="ARBA" id="ARBA00023118"/>
    </source>
</evidence>
<keyword evidence="3" id="KW-0347">Helicase</keyword>
<organism evidence="9 10">
    <name type="scientific">Zarconia navalis LEGE 11467</name>
    <dbReference type="NCBI Taxonomy" id="1828826"/>
    <lineage>
        <taxon>Bacteria</taxon>
        <taxon>Bacillati</taxon>
        <taxon>Cyanobacteriota</taxon>
        <taxon>Cyanophyceae</taxon>
        <taxon>Oscillatoriophycideae</taxon>
        <taxon>Oscillatoriales</taxon>
        <taxon>Oscillatoriales incertae sedis</taxon>
        <taxon>Zarconia</taxon>
        <taxon>Zarconia navalis</taxon>
    </lineage>
</organism>
<dbReference type="InterPro" id="IPR050079">
    <property type="entry name" value="DEAD_box_RNA_helicase"/>
</dbReference>
<protein>
    <submittedName>
        <fullName evidence="9">Type I-D CRISPR-associated helicase Cas3</fullName>
    </submittedName>
</protein>
<keyword evidence="10" id="KW-1185">Reference proteome</keyword>
<dbReference type="NCBIfam" id="TIGR03158">
    <property type="entry name" value="cas3_cyano"/>
    <property type="match status" value="1"/>
</dbReference>
<comment type="caution">
    <text evidence="9">The sequence shown here is derived from an EMBL/GenBank/DDBJ whole genome shotgun (WGS) entry which is preliminary data.</text>
</comment>
<dbReference type="InterPro" id="IPR001650">
    <property type="entry name" value="Helicase_C-like"/>
</dbReference>
<keyword evidence="1" id="KW-0547">Nucleotide-binding</keyword>
<evidence type="ECO:0000256" key="3">
    <source>
        <dbReference type="ARBA" id="ARBA00022806"/>
    </source>
</evidence>
<dbReference type="Pfam" id="PF00270">
    <property type="entry name" value="DEAD"/>
    <property type="match status" value="1"/>
</dbReference>
<evidence type="ECO:0000259" key="8">
    <source>
        <dbReference type="PROSITE" id="PS51194"/>
    </source>
</evidence>
<feature type="domain" description="Helicase C-terminal" evidence="8">
    <location>
        <begin position="285"/>
        <end position="435"/>
    </location>
</feature>
<dbReference type="SUPFAM" id="SSF52540">
    <property type="entry name" value="P-loop containing nucleoside triphosphate hydrolases"/>
    <property type="match status" value="1"/>
</dbReference>
<dbReference type="InterPro" id="IPR011545">
    <property type="entry name" value="DEAD/DEAH_box_helicase_dom"/>
</dbReference>
<dbReference type="GO" id="GO:0005524">
    <property type="term" value="F:ATP binding"/>
    <property type="evidence" value="ECO:0007669"/>
    <property type="project" value="UniProtKB-KW"/>
</dbReference>
<gene>
    <name evidence="9" type="primary">cas3</name>
    <name evidence="9" type="ORF">IQ235_11510</name>
</gene>
<keyword evidence="5" id="KW-0051">Antiviral defense</keyword>
<proteinExistence type="inferred from homology"/>
<feature type="domain" description="Helicase ATP-binding" evidence="7">
    <location>
        <begin position="68"/>
        <end position="247"/>
    </location>
</feature>
<dbReference type="PROSITE" id="PS51192">
    <property type="entry name" value="HELICASE_ATP_BIND_1"/>
    <property type="match status" value="1"/>
</dbReference>
<dbReference type="GO" id="GO:0003724">
    <property type="term" value="F:RNA helicase activity"/>
    <property type="evidence" value="ECO:0007669"/>
    <property type="project" value="TreeGrafter"/>
</dbReference>
<evidence type="ECO:0000313" key="9">
    <source>
        <dbReference type="EMBL" id="MBE9041409.1"/>
    </source>
</evidence>
<dbReference type="SMART" id="SM00487">
    <property type="entry name" value="DEXDc"/>
    <property type="match status" value="1"/>
</dbReference>
<evidence type="ECO:0000259" key="7">
    <source>
        <dbReference type="PROSITE" id="PS51192"/>
    </source>
</evidence>
<comment type="similarity">
    <text evidence="6">Belongs to the DEAD box helicase family.</text>
</comment>
<dbReference type="EMBL" id="JADEXN010000192">
    <property type="protein sequence ID" value="MBE9041409.1"/>
    <property type="molecule type" value="Genomic_DNA"/>
</dbReference>
<evidence type="ECO:0000256" key="1">
    <source>
        <dbReference type="ARBA" id="ARBA00022741"/>
    </source>
</evidence>
<dbReference type="GO" id="GO:0016787">
    <property type="term" value="F:hydrolase activity"/>
    <property type="evidence" value="ECO:0007669"/>
    <property type="project" value="UniProtKB-KW"/>
</dbReference>
<name>A0A928Z982_9CYAN</name>
<dbReference type="Pfam" id="PF22590">
    <property type="entry name" value="Cas3-like_C_2"/>
    <property type="match status" value="1"/>
</dbReference>
<dbReference type="GO" id="GO:0051607">
    <property type="term" value="P:defense response to virus"/>
    <property type="evidence" value="ECO:0007669"/>
    <property type="project" value="UniProtKB-KW"/>
</dbReference>
<dbReference type="Gene3D" id="3.40.50.300">
    <property type="entry name" value="P-loop containing nucleotide triphosphate hydrolases"/>
    <property type="match status" value="2"/>
</dbReference>
<accession>A0A928Z982</accession>
<dbReference type="RefSeq" id="WP_264321618.1">
    <property type="nucleotide sequence ID" value="NZ_JADEXN010000192.1"/>
</dbReference>
<evidence type="ECO:0000313" key="10">
    <source>
        <dbReference type="Proteomes" id="UP000621799"/>
    </source>
</evidence>
<dbReference type="PANTHER" id="PTHR47959:SF13">
    <property type="entry name" value="ATP-DEPENDENT RNA HELICASE RHLE"/>
    <property type="match status" value="1"/>
</dbReference>
<dbReference type="SMART" id="SM00490">
    <property type="entry name" value="HELICc"/>
    <property type="match status" value="1"/>
</dbReference>
<dbReference type="InterPro" id="IPR054712">
    <property type="entry name" value="Cas3-like_dom"/>
</dbReference>
<dbReference type="AlphaFoldDB" id="A0A928Z982"/>
<dbReference type="PROSITE" id="PS51194">
    <property type="entry name" value="HELICASE_CTER"/>
    <property type="match status" value="1"/>
</dbReference>
<dbReference type="Proteomes" id="UP000621799">
    <property type="component" value="Unassembled WGS sequence"/>
</dbReference>
<keyword evidence="4" id="KW-0067">ATP-binding</keyword>